<evidence type="ECO:0000256" key="2">
    <source>
        <dbReference type="ARBA" id="ARBA00022694"/>
    </source>
</evidence>
<keyword evidence="3" id="KW-0413">Isomerase</keyword>
<gene>
    <name evidence="7" type="primary">PUS7</name>
</gene>
<dbReference type="PIRSF" id="PIRSF037016">
    <property type="entry name" value="Pseudouridin_synth_euk_prd"/>
    <property type="match status" value="1"/>
</dbReference>
<evidence type="ECO:0000259" key="6">
    <source>
        <dbReference type="PROSITE" id="PS50984"/>
    </source>
</evidence>
<evidence type="ECO:0000313" key="7">
    <source>
        <dbReference type="EMBL" id="CDG67909.1"/>
    </source>
</evidence>
<comment type="catalytic activity">
    <reaction evidence="4">
        <text>a uridine in tRNA = a pseudouridine in tRNA</text>
        <dbReference type="Rhea" id="RHEA:54572"/>
        <dbReference type="Rhea" id="RHEA-COMP:13339"/>
        <dbReference type="Rhea" id="RHEA-COMP:13934"/>
        <dbReference type="ChEBI" id="CHEBI:65314"/>
        <dbReference type="ChEBI" id="CHEBI:65315"/>
    </reaction>
</comment>
<dbReference type="GO" id="GO:0005634">
    <property type="term" value="C:nucleus"/>
    <property type="evidence" value="ECO:0007669"/>
    <property type="project" value="TreeGrafter"/>
</dbReference>
<dbReference type="OMA" id="KTSTSYC"/>
<evidence type="ECO:0000256" key="5">
    <source>
        <dbReference type="SAM" id="MobiDB-lite"/>
    </source>
</evidence>
<dbReference type="GO" id="GO:0009982">
    <property type="term" value="F:pseudouridine synthase activity"/>
    <property type="evidence" value="ECO:0007669"/>
    <property type="project" value="InterPro"/>
</dbReference>
<dbReference type="PROSITE" id="PS01268">
    <property type="entry name" value="UPF0024"/>
    <property type="match status" value="1"/>
</dbReference>
<reference evidence="7" key="1">
    <citation type="journal article" date="2013" name="Genome Biol. Evol.">
        <title>Punctuated emergences of genetic and phenotypic innovations in eumetazoan, bilaterian, euteleostome, and hominidae ancestors.</title>
        <authorList>
            <person name="Wenger Y."/>
            <person name="Galliot B."/>
        </authorList>
    </citation>
    <scope>NUCLEOTIDE SEQUENCE</scope>
    <source>
        <tissue evidence="7">Whole animals</tissue>
    </source>
</reference>
<dbReference type="InterPro" id="IPR042214">
    <property type="entry name" value="TruD_catalytic"/>
</dbReference>
<dbReference type="SUPFAM" id="SSF55120">
    <property type="entry name" value="Pseudouridine synthase"/>
    <property type="match status" value="1"/>
</dbReference>
<dbReference type="InterPro" id="IPR020103">
    <property type="entry name" value="PsdUridine_synth_cat_dom_sf"/>
</dbReference>
<feature type="compositionally biased region" description="Basic and acidic residues" evidence="5">
    <location>
        <begin position="1"/>
        <end position="44"/>
    </location>
</feature>
<dbReference type="GO" id="GO:0003723">
    <property type="term" value="F:RNA binding"/>
    <property type="evidence" value="ECO:0007669"/>
    <property type="project" value="InterPro"/>
</dbReference>
<dbReference type="Gene3D" id="3.30.70.3160">
    <property type="match status" value="1"/>
</dbReference>
<dbReference type="InterPro" id="IPR020119">
    <property type="entry name" value="PsdUridine_synth_TruD_CS"/>
</dbReference>
<keyword evidence="2" id="KW-0819">tRNA processing</keyword>
<dbReference type="InterPro" id="IPR001656">
    <property type="entry name" value="PsdUridine_synth_TruD"/>
</dbReference>
<evidence type="ECO:0000256" key="1">
    <source>
        <dbReference type="ARBA" id="ARBA00007953"/>
    </source>
</evidence>
<evidence type="ECO:0000256" key="4">
    <source>
        <dbReference type="ARBA" id="ARBA00036943"/>
    </source>
</evidence>
<dbReference type="Gene3D" id="3.30.2350.20">
    <property type="entry name" value="TruD, catalytic domain"/>
    <property type="match status" value="1"/>
</dbReference>
<dbReference type="Gene3D" id="1.10.1510.30">
    <property type="match status" value="1"/>
</dbReference>
<dbReference type="PROSITE" id="PS50984">
    <property type="entry name" value="TRUD"/>
    <property type="match status" value="1"/>
</dbReference>
<sequence>MDEPLFKKLKTEDSHEDKMNEPLLKKLKTEESHEDRISTHDNNKFVDNQDGNNNSHQTFLNEQNETNIKKSKKSINIYDRKNEEKVGMLHFVNQPCQFSGIIKQRFADFMVRECDLEGNLVYLKSLEHCDNGIFEDSSNQNTVVPVDVDVEQIKNFVLSEDKSKTLILKKDDDKEHRKLVHKYIKDTYKDIETGTEMLPDGSRAIILSFKCAKQQKSRKNNTWPKNLPKFCHFTLFKQNKDTMECISLLAKLLHVNASCFSYAGTKDRRATTVQQISAQNIYSKNLLGVNKRLNNIVLGDFVYRNEQLKLGDLTGNEFTIIIRNVQADDASVNQACNLLKENGFVNYFGLQRFGTGGVATHEIGKALLKNNFSEAVDMVLMPRLNSNDYNAESNAKKIWTETKDAAKAFEALLSCYSIEGKLLAALNQQKHGYNFWNAWQTLPRNNRLLYLHSYQSFIWNHVVSKRINMYGLSPVVGDLVLTGKKDQNGYDTSYELTDKDIESLTYSIYDVVLPLPGYDMRYPSNGIRQVYEEMLVADGLDINNMRNKIKELSLSGKLRNIIAKPTNMEWRVSL</sequence>
<dbReference type="GO" id="GO:0001522">
    <property type="term" value="P:pseudouridine synthesis"/>
    <property type="evidence" value="ECO:0007669"/>
    <property type="project" value="InterPro"/>
</dbReference>
<accession>T2M708</accession>
<dbReference type="PANTHER" id="PTHR13326:SF31">
    <property type="entry name" value="PSEUDOURIDYLATE SYNTHASE 7 HOMOLOG"/>
    <property type="match status" value="1"/>
</dbReference>
<dbReference type="FunFam" id="3.30.2350.20:FF:000003">
    <property type="entry name" value="Pseudouridylate synthase 7 homolog"/>
    <property type="match status" value="1"/>
</dbReference>
<feature type="compositionally biased region" description="Polar residues" evidence="5">
    <location>
        <begin position="45"/>
        <end position="65"/>
    </location>
</feature>
<dbReference type="CDD" id="cd02576">
    <property type="entry name" value="PseudoU_synth_ScPUS7"/>
    <property type="match status" value="1"/>
</dbReference>
<dbReference type="EMBL" id="HAAD01001677">
    <property type="protein sequence ID" value="CDG67909.1"/>
    <property type="molecule type" value="mRNA"/>
</dbReference>
<protein>
    <submittedName>
        <fullName evidence="7">Pseudouridylate synthase 7 homolog</fullName>
    </submittedName>
</protein>
<dbReference type="KEGG" id="hmg:100205001"/>
<feature type="region of interest" description="Disordered" evidence="5">
    <location>
        <begin position="1"/>
        <end position="65"/>
    </location>
</feature>
<dbReference type="OrthoDB" id="447290at2759"/>
<dbReference type="InterPro" id="IPR011760">
    <property type="entry name" value="PsdUridine_synth_TruD_insert"/>
</dbReference>
<name>T2M708_HYDVU</name>
<dbReference type="Pfam" id="PF01142">
    <property type="entry name" value="TruD"/>
    <property type="match status" value="1"/>
</dbReference>
<comment type="similarity">
    <text evidence="1">Belongs to the pseudouridine synthase TruD family.</text>
</comment>
<dbReference type="GO" id="GO:0008033">
    <property type="term" value="P:tRNA processing"/>
    <property type="evidence" value="ECO:0007669"/>
    <property type="project" value="UniProtKB-KW"/>
</dbReference>
<dbReference type="PANTHER" id="PTHR13326">
    <property type="entry name" value="TRNA PSEUDOURIDINE SYNTHASE D"/>
    <property type="match status" value="1"/>
</dbReference>
<evidence type="ECO:0000256" key="3">
    <source>
        <dbReference type="ARBA" id="ARBA00023235"/>
    </source>
</evidence>
<feature type="domain" description="TRUD" evidence="6">
    <location>
        <begin position="343"/>
        <end position="564"/>
    </location>
</feature>
<dbReference type="NCBIfam" id="TIGR00094">
    <property type="entry name" value="tRNA_TruD_broad"/>
    <property type="match status" value="1"/>
</dbReference>
<proteinExistence type="evidence at transcript level"/>
<organism evidence="7">
    <name type="scientific">Hydra vulgaris</name>
    <name type="common">Hydra</name>
    <name type="synonym">Hydra attenuata</name>
    <dbReference type="NCBI Taxonomy" id="6087"/>
    <lineage>
        <taxon>Eukaryota</taxon>
        <taxon>Metazoa</taxon>
        <taxon>Cnidaria</taxon>
        <taxon>Hydrozoa</taxon>
        <taxon>Hydroidolina</taxon>
        <taxon>Anthoathecata</taxon>
        <taxon>Aplanulata</taxon>
        <taxon>Hydridae</taxon>
        <taxon>Hydra</taxon>
    </lineage>
</organism>
<dbReference type="AlphaFoldDB" id="T2M708"/>